<dbReference type="RefSeq" id="WP_269949829.1">
    <property type="nucleotide sequence ID" value="NZ_CP104758.1"/>
</dbReference>
<feature type="domain" description="Phage tail collar" evidence="1">
    <location>
        <begin position="214"/>
        <end position="261"/>
    </location>
</feature>
<dbReference type="Pfam" id="PF12571">
    <property type="entry name" value="Phage_tail_fib"/>
    <property type="match status" value="1"/>
</dbReference>
<organism evidence="3 4">
    <name type="scientific">Pantoea piersonii</name>
    <dbReference type="NCBI Taxonomy" id="2364647"/>
    <lineage>
        <taxon>Bacteria</taxon>
        <taxon>Pseudomonadati</taxon>
        <taxon>Pseudomonadota</taxon>
        <taxon>Gammaproteobacteria</taxon>
        <taxon>Enterobacterales</taxon>
        <taxon>Erwiniaceae</taxon>
        <taxon>Pantoea</taxon>
    </lineage>
</organism>
<evidence type="ECO:0000259" key="1">
    <source>
        <dbReference type="Pfam" id="PF07484"/>
    </source>
</evidence>
<dbReference type="AlphaFoldDB" id="A0AAJ5QJQ9"/>
<dbReference type="InterPro" id="IPR022225">
    <property type="entry name" value="Phage_tail_fibre_N"/>
</dbReference>
<protein>
    <submittedName>
        <fullName evidence="3">Phage tail protein</fullName>
    </submittedName>
</protein>
<dbReference type="Gene3D" id="3.90.1340.10">
    <property type="entry name" value="Phage tail collar domain"/>
    <property type="match status" value="1"/>
</dbReference>
<dbReference type="Pfam" id="PF07484">
    <property type="entry name" value="Collar"/>
    <property type="match status" value="1"/>
</dbReference>
<dbReference type="PANTHER" id="PTHR35191:SF1">
    <property type="entry name" value="PROPHAGE SIDE TAIL FIBER PROTEIN HOMOLOG STFQ-RELATED"/>
    <property type="match status" value="1"/>
</dbReference>
<dbReference type="KEGG" id="kpie:N5580_02435"/>
<dbReference type="Proteomes" id="UP001211544">
    <property type="component" value="Chromosome"/>
</dbReference>
<keyword evidence="4" id="KW-1185">Reference proteome</keyword>
<proteinExistence type="predicted"/>
<feature type="domain" description="Phage tail fibre protein N-terminal" evidence="2">
    <location>
        <begin position="1"/>
        <end position="150"/>
    </location>
</feature>
<evidence type="ECO:0000313" key="3">
    <source>
        <dbReference type="EMBL" id="WBG91441.1"/>
    </source>
</evidence>
<dbReference type="InterPro" id="IPR037053">
    <property type="entry name" value="Phage_tail_collar_dom_sf"/>
</dbReference>
<dbReference type="InterPro" id="IPR011083">
    <property type="entry name" value="Phage_tail_collar_dom"/>
</dbReference>
<evidence type="ECO:0000313" key="4">
    <source>
        <dbReference type="Proteomes" id="UP001211544"/>
    </source>
</evidence>
<sequence length="354" mass="37378">MTTKYYALLTNQGAAKLANATALGTKLQITEMAVGDGGGALPTPDASQTKLIGEKRRAALNSLSIDAANSSQIIAEQIIPENEGGFWIREIGLFDADGVMIAVANCAETYKPQLQEGSGRTQTVRMIIIVNSTSAVTLKIDPSVVLATRQYVDDGVIEAKQYADKGLADHVAAANPHKQYLQIANALAEIKSAGKVADVLQNLGLGEGSALPVGVPVPWPSATPPNGWLKCNGAAFNAVTYPALAKAYPSLKLPELRGEFIRGWDDGRGVDAGRALLASQLDALQQISGLIDGYFDFKTATGIFKTGNYGGGAPVITNDNSGYHQFVLDSTLVARSASETRPRNIAFNYIVRAA</sequence>
<name>A0AAJ5QJQ9_9GAMM</name>
<gene>
    <name evidence="3" type="ORF">N5580_02435</name>
</gene>
<dbReference type="InterPro" id="IPR051934">
    <property type="entry name" value="Phage_Tail_Fiber_Structural"/>
</dbReference>
<dbReference type="PANTHER" id="PTHR35191">
    <property type="entry name" value="PROPHAGE SIDE TAIL FIBER PROTEIN HOMOLOG STFQ-RELATED"/>
    <property type="match status" value="1"/>
</dbReference>
<accession>A0AAJ5QJQ9</accession>
<evidence type="ECO:0000259" key="2">
    <source>
        <dbReference type="Pfam" id="PF12571"/>
    </source>
</evidence>
<reference evidence="3 4" key="1">
    <citation type="journal article" date="2022" name="J Glob Antimicrob Resist">
        <title>First complete genome of a multidrug resistant strain of the novel human pathogen Kalamiella piersonii (GABEKP28) identified in human saliva.</title>
        <authorList>
            <person name="McDonagh F."/>
            <person name="Singh N.K."/>
            <person name="Venkateswaran K."/>
            <person name="Lonappan A.M."/>
            <person name="Hallahan B."/>
            <person name="Tuohy A."/>
            <person name="Burke L."/>
            <person name="Kovarova A."/>
            <person name="Miliotis G."/>
        </authorList>
    </citation>
    <scope>NUCLEOTIDE SEQUENCE [LARGE SCALE GENOMIC DNA]</scope>
    <source>
        <strain evidence="3 4">GABEKP28</strain>
    </source>
</reference>
<dbReference type="SUPFAM" id="SSF88874">
    <property type="entry name" value="Receptor-binding domain of short tail fibre protein gp12"/>
    <property type="match status" value="1"/>
</dbReference>
<dbReference type="EMBL" id="CP104758">
    <property type="protein sequence ID" value="WBG91441.1"/>
    <property type="molecule type" value="Genomic_DNA"/>
</dbReference>